<reference evidence="1" key="2">
    <citation type="submission" date="2015-03" db="UniProtKB">
        <authorList>
            <consortium name="EnsemblPlants"/>
        </authorList>
    </citation>
    <scope>IDENTIFICATION</scope>
</reference>
<sequence length="192" mass="20444">MGRNVSHHFYGPKLSPNEKVYYDHEVLLPPLRLQRLKGSATKGEATAAAAAAAVLAAAGTDRTASAAFRVSVVFAPPDEIVTSGVLCRRQDVPPLGLLSEARAKGSLWILLHDAAAVHGVPAFQEMVMVLAFRFLAPISISSWREDEEGGGDAGIMLLISGPSIVDSPPQNNLDGRVSNFVQHYELQSGCVT</sequence>
<dbReference type="AlphaFoldDB" id="A0A0D3GAF7"/>
<name>A0A0D3GAF7_9ORYZ</name>
<dbReference type="Proteomes" id="UP000026960">
    <property type="component" value="Chromosome 5"/>
</dbReference>
<dbReference type="EnsemblPlants" id="OBART05G24710.2">
    <property type="protein sequence ID" value="OBART05G24710.2"/>
    <property type="gene ID" value="OBART05G24710"/>
</dbReference>
<evidence type="ECO:0000313" key="2">
    <source>
        <dbReference type="Proteomes" id="UP000026960"/>
    </source>
</evidence>
<evidence type="ECO:0000313" key="1">
    <source>
        <dbReference type="EnsemblPlants" id="OBART05G24710.2"/>
    </source>
</evidence>
<accession>A0A0D3GAF7</accession>
<keyword evidence="2" id="KW-1185">Reference proteome</keyword>
<reference evidence="1" key="1">
    <citation type="journal article" date="2009" name="Rice">
        <title>De Novo Next Generation Sequencing of Plant Genomes.</title>
        <authorList>
            <person name="Rounsley S."/>
            <person name="Marri P.R."/>
            <person name="Yu Y."/>
            <person name="He R."/>
            <person name="Sisneros N."/>
            <person name="Goicoechea J.L."/>
            <person name="Lee S.J."/>
            <person name="Angelova A."/>
            <person name="Kudrna D."/>
            <person name="Luo M."/>
            <person name="Affourtit J."/>
            <person name="Desany B."/>
            <person name="Knight J."/>
            <person name="Niazi F."/>
            <person name="Egholm M."/>
            <person name="Wing R.A."/>
        </authorList>
    </citation>
    <scope>NUCLEOTIDE SEQUENCE [LARGE SCALE GENOMIC DNA]</scope>
    <source>
        <strain evidence="1">cv. IRGC 105608</strain>
    </source>
</reference>
<proteinExistence type="predicted"/>
<dbReference type="Gramene" id="OBART05G24710.2">
    <property type="protein sequence ID" value="OBART05G24710.2"/>
    <property type="gene ID" value="OBART05G24710"/>
</dbReference>
<organism evidence="1">
    <name type="scientific">Oryza barthii</name>
    <dbReference type="NCBI Taxonomy" id="65489"/>
    <lineage>
        <taxon>Eukaryota</taxon>
        <taxon>Viridiplantae</taxon>
        <taxon>Streptophyta</taxon>
        <taxon>Embryophyta</taxon>
        <taxon>Tracheophyta</taxon>
        <taxon>Spermatophyta</taxon>
        <taxon>Magnoliopsida</taxon>
        <taxon>Liliopsida</taxon>
        <taxon>Poales</taxon>
        <taxon>Poaceae</taxon>
        <taxon>BOP clade</taxon>
        <taxon>Oryzoideae</taxon>
        <taxon>Oryzeae</taxon>
        <taxon>Oryzinae</taxon>
        <taxon>Oryza</taxon>
    </lineage>
</organism>
<protein>
    <submittedName>
        <fullName evidence="1">Uncharacterized protein</fullName>
    </submittedName>
</protein>